<evidence type="ECO:0000256" key="5">
    <source>
        <dbReference type="ARBA" id="ARBA00023136"/>
    </source>
</evidence>
<evidence type="ECO:0000259" key="7">
    <source>
        <dbReference type="Pfam" id="PF06271"/>
    </source>
</evidence>
<evidence type="ECO:0000256" key="2">
    <source>
        <dbReference type="ARBA" id="ARBA00022475"/>
    </source>
</evidence>
<feature type="domain" description="RDD" evidence="7">
    <location>
        <begin position="9"/>
        <end position="155"/>
    </location>
</feature>
<keyword evidence="5 6" id="KW-0472">Membrane</keyword>
<dbReference type="RefSeq" id="WP_044194250.1">
    <property type="nucleotide sequence ID" value="NZ_CP007474.1"/>
</dbReference>
<evidence type="ECO:0000313" key="9">
    <source>
        <dbReference type="Proteomes" id="UP000023762"/>
    </source>
</evidence>
<dbReference type="OrthoDB" id="7163229at2"/>
<reference evidence="8 9" key="1">
    <citation type="submission" date="2014-03" db="EMBL/GenBank/DDBJ databases">
        <title>Sequencing and Comparison of Genomes and Transcriptome Profiles of Human Ehrlichiosis Agents.</title>
        <authorList>
            <person name="Lin M."/>
            <person name="Daugherty S.C."/>
            <person name="Nagaraj S."/>
            <person name="Cheng Z."/>
            <person name="Xiong Q."/>
            <person name="Lin F.-Y."/>
            <person name="Sengamalay N."/>
            <person name="Ott S."/>
            <person name="Godinez A."/>
            <person name="Tallon L.J."/>
            <person name="Sadzewicz L."/>
            <person name="Fraser C.M."/>
            <person name="Dunning Hotopp J.C."/>
            <person name="Rikihisa Y."/>
        </authorList>
    </citation>
    <scope>NUCLEOTIDE SEQUENCE [LARGE SCALE GENOMIC DNA]</scope>
    <source>
        <strain evidence="8 9">HF</strain>
    </source>
</reference>
<dbReference type="eggNOG" id="COG1714">
    <property type="taxonomic scope" value="Bacteria"/>
</dbReference>
<dbReference type="GO" id="GO:0005886">
    <property type="term" value="C:plasma membrane"/>
    <property type="evidence" value="ECO:0007669"/>
    <property type="project" value="UniProtKB-SubCell"/>
</dbReference>
<accession>X5GCY3</accession>
<proteinExistence type="predicted"/>
<gene>
    <name evidence="8" type="ORF">EHF_0287</name>
</gene>
<feature type="transmembrane region" description="Helical" evidence="6">
    <location>
        <begin position="118"/>
        <end position="140"/>
    </location>
</feature>
<dbReference type="PANTHER" id="PTHR36115:SF6">
    <property type="entry name" value="PROLINE-RICH ANTIGEN HOMOLOG"/>
    <property type="match status" value="1"/>
</dbReference>
<dbReference type="AlphaFoldDB" id="X5GCY3"/>
<dbReference type="InterPro" id="IPR010432">
    <property type="entry name" value="RDD"/>
</dbReference>
<dbReference type="Proteomes" id="UP000023762">
    <property type="component" value="Chromosome"/>
</dbReference>
<evidence type="ECO:0000256" key="4">
    <source>
        <dbReference type="ARBA" id="ARBA00022989"/>
    </source>
</evidence>
<dbReference type="PANTHER" id="PTHR36115">
    <property type="entry name" value="PROLINE-RICH ANTIGEN HOMOLOG-RELATED"/>
    <property type="match status" value="1"/>
</dbReference>
<dbReference type="InterPro" id="IPR051791">
    <property type="entry name" value="Pra-immunoreactive"/>
</dbReference>
<evidence type="ECO:0000256" key="6">
    <source>
        <dbReference type="SAM" id="Phobius"/>
    </source>
</evidence>
<keyword evidence="9" id="KW-1185">Reference proteome</keyword>
<feature type="transmembrane region" description="Helical" evidence="6">
    <location>
        <begin position="12"/>
        <end position="33"/>
    </location>
</feature>
<sequence>MSTKRVKIATILKRVLASIIDHVILSLLNYPIVLLTNNITIIPFIFNILSSCYYYTYFLSSKAQASIGQKIFNIYTIRCDHKKIDTWFAFDRSLSEFLCPTILMISIQAVNMNINNSFITSIISLITMLTLIASACWYLIALFSQKHQTFHDIIFNTIVVENKQFRD</sequence>
<comment type="subcellular location">
    <subcellularLocation>
        <location evidence="1">Cell membrane</location>
        <topology evidence="1">Multi-pass membrane protein</topology>
    </subcellularLocation>
</comment>
<dbReference type="Pfam" id="PF06271">
    <property type="entry name" value="RDD"/>
    <property type="match status" value="1"/>
</dbReference>
<dbReference type="EMBL" id="CP007474">
    <property type="protein sequence ID" value="AHX04947.1"/>
    <property type="molecule type" value="Genomic_DNA"/>
</dbReference>
<dbReference type="KEGG" id="ehh:EHF_0287"/>
<keyword evidence="2" id="KW-1003">Cell membrane</keyword>
<dbReference type="HOGENOM" id="CLU_137439_0_0_5"/>
<evidence type="ECO:0000256" key="1">
    <source>
        <dbReference type="ARBA" id="ARBA00004651"/>
    </source>
</evidence>
<feature type="transmembrane region" description="Helical" evidence="6">
    <location>
        <begin position="39"/>
        <end position="60"/>
    </location>
</feature>
<protein>
    <submittedName>
        <fullName evidence="8">RDD family protein</fullName>
    </submittedName>
</protein>
<organism evidence="8 9">
    <name type="scientific">Ehrlichia japonica</name>
    <dbReference type="NCBI Taxonomy" id="391036"/>
    <lineage>
        <taxon>Bacteria</taxon>
        <taxon>Pseudomonadati</taxon>
        <taxon>Pseudomonadota</taxon>
        <taxon>Alphaproteobacteria</taxon>
        <taxon>Rickettsiales</taxon>
        <taxon>Anaplasmataceae</taxon>
        <taxon>Ehrlichia</taxon>
    </lineage>
</organism>
<keyword evidence="4 6" id="KW-1133">Transmembrane helix</keyword>
<name>X5GCY3_9RICK</name>
<keyword evidence="3 6" id="KW-0812">Transmembrane</keyword>
<evidence type="ECO:0000256" key="3">
    <source>
        <dbReference type="ARBA" id="ARBA00022692"/>
    </source>
</evidence>
<evidence type="ECO:0000313" key="8">
    <source>
        <dbReference type="EMBL" id="AHX04947.1"/>
    </source>
</evidence>